<dbReference type="KEGG" id="lak:106153292"/>
<comment type="subcellular location">
    <subcellularLocation>
        <location evidence="1">Secreted</location>
    </subcellularLocation>
</comment>
<dbReference type="Proteomes" id="UP000085678">
    <property type="component" value="Unplaced"/>
</dbReference>
<evidence type="ECO:0000259" key="5">
    <source>
        <dbReference type="Pfam" id="PF05375"/>
    </source>
</evidence>
<dbReference type="InParanoid" id="A0A1S3H952"/>
<name>A0A1S3H952_LINAN</name>
<evidence type="ECO:0000256" key="1">
    <source>
        <dbReference type="ARBA" id="ARBA00004613"/>
    </source>
</evidence>
<dbReference type="SUPFAM" id="SSF57283">
    <property type="entry name" value="PMP inhibitors"/>
    <property type="match status" value="1"/>
</dbReference>
<dbReference type="InterPro" id="IPR008037">
    <property type="entry name" value="Pacifastin_dom"/>
</dbReference>
<feature type="domain" description="Pacifastin" evidence="5">
    <location>
        <begin position="40"/>
        <end position="66"/>
    </location>
</feature>
<dbReference type="AlphaFoldDB" id="A0A1S3H952"/>
<keyword evidence="2" id="KW-0964">Secreted</keyword>
<evidence type="ECO:0000256" key="4">
    <source>
        <dbReference type="SAM" id="SignalP"/>
    </source>
</evidence>
<reference evidence="7" key="1">
    <citation type="submission" date="2025-08" db="UniProtKB">
        <authorList>
            <consortium name="RefSeq"/>
        </authorList>
    </citation>
    <scope>IDENTIFICATION</scope>
    <source>
        <tissue evidence="7">Gonads</tissue>
    </source>
</reference>
<evidence type="ECO:0000313" key="6">
    <source>
        <dbReference type="Proteomes" id="UP000085678"/>
    </source>
</evidence>
<feature type="chain" id="PRO_5010266349" evidence="4">
    <location>
        <begin position="21"/>
        <end position="103"/>
    </location>
</feature>
<dbReference type="GeneID" id="106153292"/>
<dbReference type="GO" id="GO:0005576">
    <property type="term" value="C:extracellular region"/>
    <property type="evidence" value="ECO:0007669"/>
    <property type="project" value="UniProtKB-SubCell"/>
</dbReference>
<dbReference type="InterPro" id="IPR036201">
    <property type="entry name" value="Pacifastin_dom_sf"/>
</dbReference>
<accession>A0A1S3H952</accession>
<gene>
    <name evidence="7" type="primary">LOC106153292</name>
</gene>
<keyword evidence="6" id="KW-1185">Reference proteome</keyword>
<proteinExistence type="predicted"/>
<keyword evidence="3" id="KW-1015">Disulfide bond</keyword>
<organism evidence="6 7">
    <name type="scientific">Lingula anatina</name>
    <name type="common">Brachiopod</name>
    <name type="synonym">Lingula unguis</name>
    <dbReference type="NCBI Taxonomy" id="7574"/>
    <lineage>
        <taxon>Eukaryota</taxon>
        <taxon>Metazoa</taxon>
        <taxon>Spiralia</taxon>
        <taxon>Lophotrochozoa</taxon>
        <taxon>Brachiopoda</taxon>
        <taxon>Linguliformea</taxon>
        <taxon>Lingulata</taxon>
        <taxon>Lingulida</taxon>
        <taxon>Linguloidea</taxon>
        <taxon>Lingulidae</taxon>
        <taxon>Lingula</taxon>
    </lineage>
</organism>
<sequence length="103" mass="11604">MASKLGLLLFLAMCVNVTFSADDTVKDPRAFCQKSPSSSPFRYACNTCWCSEDGSYFCTEMGCLKVECGDRRAGDHWKEGDLNCTCAYDHDKEGWMVYKPKCQ</sequence>
<evidence type="ECO:0000256" key="2">
    <source>
        <dbReference type="ARBA" id="ARBA00022525"/>
    </source>
</evidence>
<dbReference type="Pfam" id="PF05375">
    <property type="entry name" value="Pacifastin_I"/>
    <property type="match status" value="1"/>
</dbReference>
<evidence type="ECO:0000313" key="7">
    <source>
        <dbReference type="RefSeq" id="XP_013382620.1"/>
    </source>
</evidence>
<dbReference type="OrthoDB" id="7168090at2759"/>
<feature type="signal peptide" evidence="4">
    <location>
        <begin position="1"/>
        <end position="20"/>
    </location>
</feature>
<protein>
    <submittedName>
        <fullName evidence="7">Uncharacterized protein LOC106153292</fullName>
    </submittedName>
</protein>
<dbReference type="RefSeq" id="XP_013382620.1">
    <property type="nucleotide sequence ID" value="XM_013527166.2"/>
</dbReference>
<keyword evidence="4" id="KW-0732">Signal</keyword>
<evidence type="ECO:0000256" key="3">
    <source>
        <dbReference type="ARBA" id="ARBA00023157"/>
    </source>
</evidence>
<dbReference type="GO" id="GO:0030414">
    <property type="term" value="F:peptidase inhibitor activity"/>
    <property type="evidence" value="ECO:0007669"/>
    <property type="project" value="InterPro"/>
</dbReference>